<proteinExistence type="predicted"/>
<organism evidence="1 2">
    <name type="scientific">Phormidium pseudopriestleyi FRX01</name>
    <dbReference type="NCBI Taxonomy" id="1759528"/>
    <lineage>
        <taxon>Bacteria</taxon>
        <taxon>Bacillati</taxon>
        <taxon>Cyanobacteriota</taxon>
        <taxon>Cyanophyceae</taxon>
        <taxon>Oscillatoriophycideae</taxon>
        <taxon>Oscillatoriales</taxon>
        <taxon>Oscillatoriaceae</taxon>
        <taxon>Phormidium</taxon>
    </lineage>
</organism>
<keyword evidence="1" id="KW-0067">ATP-binding</keyword>
<dbReference type="RefSeq" id="WP_207090224.1">
    <property type="nucleotide sequence ID" value="NZ_JAFLQW010000586.1"/>
</dbReference>
<dbReference type="GO" id="GO:0005524">
    <property type="term" value="F:ATP binding"/>
    <property type="evidence" value="ECO:0007669"/>
    <property type="project" value="UniProtKB-KW"/>
</dbReference>
<evidence type="ECO:0000313" key="2">
    <source>
        <dbReference type="Proteomes" id="UP000664844"/>
    </source>
</evidence>
<name>A0ABS3FXE1_9CYAN</name>
<dbReference type="SUPFAM" id="SSF52540">
    <property type="entry name" value="P-loop containing nucleoside triphosphate hydrolases"/>
    <property type="match status" value="1"/>
</dbReference>
<sequence>MASIDRIIQESVNPFDSTTFRPGNFWQEDQNSAFTVDSIHQEVLTEITSVVHTVTQDHRTRTILLSGDSGSGKSYLLGRIKSTLNSQAFFAYIGPWPESEFIWRHTLRNTVDSLMYVPQGQTESQLLLWLKELAAFQDRTLMKRVFGERQLFIHKLKGTYPAGIYNANEFFGVLYDLTNPKLYPLACEWLKGDDLDESSLKLLRVKRSIDTENAAQQILSNFGKIASATQPIVLCFDNLDNIDRGIDGLINLQALFNVNSIIHNQKLKNFVIIISIITNTWQQNYKRIQPADLARIDTKIRLSAIDLNQAAGLLAMGLYSLHQLAETLPLSPIYPITEPDLAAKFPGGKTLPRFALLLGRQLFQEAKQQPGTRTESVISPSINEVTAAFHLVWVKEFNKTQDKITRLRQFSAPELMQMVREALEALNVSGIQQKLLPSPTYASYSLSYHLPAQLGRIGIVWTEDPNLVSFYHIMKACEKALTMQRCKTLYLIRGERLGTRKNLGNKLYSQIFTGHPHRHILPDMVSVHYLVTYHSLVNAACAGELVVGSLTPNLKELQEMIRQAQILEECPVLQTLGVFAGYTRIIGVSDNKPKQLGPAGDRSKALKKAKEYLLALVRTQQIMGQTVLIQNTLDQFTDVQEYQVKELIFQLCTENKLFILDEKIPESAQLVCVLEAFGNKVRK</sequence>
<keyword evidence="2" id="KW-1185">Reference proteome</keyword>
<comment type="caution">
    <text evidence="1">The sequence shown here is derived from an EMBL/GenBank/DDBJ whole genome shotgun (WGS) entry which is preliminary data.</text>
</comment>
<dbReference type="EMBL" id="JAFLQW010000586">
    <property type="protein sequence ID" value="MBO0351794.1"/>
    <property type="molecule type" value="Genomic_DNA"/>
</dbReference>
<protein>
    <submittedName>
        <fullName evidence="1">ATP-binding protein</fullName>
    </submittedName>
</protein>
<dbReference type="InterPro" id="IPR027417">
    <property type="entry name" value="P-loop_NTPase"/>
</dbReference>
<gene>
    <name evidence="1" type="ORF">J0895_22465</name>
</gene>
<dbReference type="PROSITE" id="PS00675">
    <property type="entry name" value="SIGMA54_INTERACT_1"/>
    <property type="match status" value="1"/>
</dbReference>
<keyword evidence="1" id="KW-0547">Nucleotide-binding</keyword>
<dbReference type="Proteomes" id="UP000664844">
    <property type="component" value="Unassembled WGS sequence"/>
</dbReference>
<dbReference type="Gene3D" id="3.40.50.300">
    <property type="entry name" value="P-loop containing nucleotide triphosphate hydrolases"/>
    <property type="match status" value="1"/>
</dbReference>
<evidence type="ECO:0000313" key="1">
    <source>
        <dbReference type="EMBL" id="MBO0351794.1"/>
    </source>
</evidence>
<accession>A0ABS3FXE1</accession>
<reference evidence="1 2" key="1">
    <citation type="submission" date="2021-03" db="EMBL/GenBank/DDBJ databases">
        <title>Metabolic Capacity of the Antarctic Cyanobacterium Phormidium pseudopriestleyi that Sustains Oxygenic Photosynthesis in the Presence of Hydrogen Sulfide.</title>
        <authorList>
            <person name="Lumian J.E."/>
            <person name="Jungblut A.D."/>
            <person name="Dillon M.L."/>
            <person name="Hawes I."/>
            <person name="Doran P.T."/>
            <person name="Mackey T.J."/>
            <person name="Dick G.J."/>
            <person name="Grettenberger C.L."/>
            <person name="Sumner D.Y."/>
        </authorList>
    </citation>
    <scope>NUCLEOTIDE SEQUENCE [LARGE SCALE GENOMIC DNA]</scope>
    <source>
        <strain evidence="1 2">FRX01</strain>
    </source>
</reference>
<dbReference type="InterPro" id="IPR025662">
    <property type="entry name" value="Sigma_54_int_dom_ATP-bd_1"/>
</dbReference>